<proteinExistence type="predicted"/>
<dbReference type="AlphaFoldDB" id="A0A9P4R163"/>
<accession>A0A9P4R163</accession>
<evidence type="ECO:0000313" key="1">
    <source>
        <dbReference type="EMBL" id="KAF2737282.1"/>
    </source>
</evidence>
<name>A0A9P4R163_9PLEO</name>
<dbReference type="Proteomes" id="UP000799444">
    <property type="component" value="Unassembled WGS sequence"/>
</dbReference>
<keyword evidence="2" id="KW-1185">Reference proteome</keyword>
<evidence type="ECO:0000313" key="2">
    <source>
        <dbReference type="Proteomes" id="UP000799444"/>
    </source>
</evidence>
<sequence length="88" mass="9730">MIGRIRAIQLAMPCPLSATTIILVLHCGWSRGVCTRLITWRGLLLFPSATSLQACPCLSKVNHIISLSIRPQSAVSCIPSTWRSRRRS</sequence>
<reference evidence="1" key="1">
    <citation type="journal article" date="2020" name="Stud. Mycol.">
        <title>101 Dothideomycetes genomes: a test case for predicting lifestyles and emergence of pathogens.</title>
        <authorList>
            <person name="Haridas S."/>
            <person name="Albert R."/>
            <person name="Binder M."/>
            <person name="Bloem J."/>
            <person name="Labutti K."/>
            <person name="Salamov A."/>
            <person name="Andreopoulos B."/>
            <person name="Baker S."/>
            <person name="Barry K."/>
            <person name="Bills G."/>
            <person name="Bluhm B."/>
            <person name="Cannon C."/>
            <person name="Castanera R."/>
            <person name="Culley D."/>
            <person name="Daum C."/>
            <person name="Ezra D."/>
            <person name="Gonzalez J."/>
            <person name="Henrissat B."/>
            <person name="Kuo A."/>
            <person name="Liang C."/>
            <person name="Lipzen A."/>
            <person name="Lutzoni F."/>
            <person name="Magnuson J."/>
            <person name="Mondo S."/>
            <person name="Nolan M."/>
            <person name="Ohm R."/>
            <person name="Pangilinan J."/>
            <person name="Park H.-J."/>
            <person name="Ramirez L."/>
            <person name="Alfaro M."/>
            <person name="Sun H."/>
            <person name="Tritt A."/>
            <person name="Yoshinaga Y."/>
            <person name="Zwiers L.-H."/>
            <person name="Turgeon B."/>
            <person name="Goodwin S."/>
            <person name="Spatafora J."/>
            <person name="Crous P."/>
            <person name="Grigoriev I."/>
        </authorList>
    </citation>
    <scope>NUCLEOTIDE SEQUENCE</scope>
    <source>
        <strain evidence="1">CBS 125425</strain>
    </source>
</reference>
<comment type="caution">
    <text evidence="1">The sequence shown here is derived from an EMBL/GenBank/DDBJ whole genome shotgun (WGS) entry which is preliminary data.</text>
</comment>
<organism evidence="1 2">
    <name type="scientific">Polyplosphaeria fusca</name>
    <dbReference type="NCBI Taxonomy" id="682080"/>
    <lineage>
        <taxon>Eukaryota</taxon>
        <taxon>Fungi</taxon>
        <taxon>Dikarya</taxon>
        <taxon>Ascomycota</taxon>
        <taxon>Pezizomycotina</taxon>
        <taxon>Dothideomycetes</taxon>
        <taxon>Pleosporomycetidae</taxon>
        <taxon>Pleosporales</taxon>
        <taxon>Tetraplosphaeriaceae</taxon>
        <taxon>Polyplosphaeria</taxon>
    </lineage>
</organism>
<protein>
    <submittedName>
        <fullName evidence="1">Uncharacterized protein</fullName>
    </submittedName>
</protein>
<gene>
    <name evidence="1" type="ORF">EJ04DRAFT_125049</name>
</gene>
<dbReference type="EMBL" id="ML996117">
    <property type="protein sequence ID" value="KAF2737282.1"/>
    <property type="molecule type" value="Genomic_DNA"/>
</dbReference>